<dbReference type="Proteomes" id="UP000550714">
    <property type="component" value="Unassembled WGS sequence"/>
</dbReference>
<organism evidence="3 4">
    <name type="scientific">Prauserella isguenensis</name>
    <dbReference type="NCBI Taxonomy" id="1470180"/>
    <lineage>
        <taxon>Bacteria</taxon>
        <taxon>Bacillati</taxon>
        <taxon>Actinomycetota</taxon>
        <taxon>Actinomycetes</taxon>
        <taxon>Pseudonocardiales</taxon>
        <taxon>Pseudonocardiaceae</taxon>
        <taxon>Prauserella</taxon>
    </lineage>
</organism>
<accession>A0A839S7I7</accession>
<evidence type="ECO:0000313" key="3">
    <source>
        <dbReference type="EMBL" id="MBB3052617.1"/>
    </source>
</evidence>
<comment type="caution">
    <text evidence="3">The sequence shown here is derived from an EMBL/GenBank/DDBJ whole genome shotgun (WGS) entry which is preliminary data.</text>
</comment>
<reference evidence="3 4" key="1">
    <citation type="submission" date="2020-08" db="EMBL/GenBank/DDBJ databases">
        <title>Genomic Encyclopedia of Type Strains, Phase III (KMG-III): the genomes of soil and plant-associated and newly described type strains.</title>
        <authorList>
            <person name="Whitman W."/>
        </authorList>
    </citation>
    <scope>NUCLEOTIDE SEQUENCE [LARGE SCALE GENOMIC DNA]</scope>
    <source>
        <strain evidence="3 4">CECT 8577</strain>
    </source>
</reference>
<dbReference type="EMBL" id="JACHWU010000004">
    <property type="protein sequence ID" value="MBB3052617.1"/>
    <property type="molecule type" value="Genomic_DNA"/>
</dbReference>
<dbReference type="RefSeq" id="WP_246382377.1">
    <property type="nucleotide sequence ID" value="NZ_JACHWU010000004.1"/>
</dbReference>
<gene>
    <name evidence="3" type="ORF">FHS23_003651</name>
</gene>
<protein>
    <recommendedName>
        <fullName evidence="5">DUF485 domain-containing protein</fullName>
    </recommendedName>
</protein>
<sequence length="155" mass="16721">MTGRRVAVTSPQTRLAHARRRYRGPWRPTTLDPAEMPRAIALYREGRSRAVAALAALGALIFGLPFLLWLWPTLDDVRVAGVPVSWAAIVLVPFPAMVAMAFWQLRRAERAERDLLDADADQGIGADADADVETAGFGTVDKTTGPDKPAGEGAS</sequence>
<feature type="region of interest" description="Disordered" evidence="1">
    <location>
        <begin position="127"/>
        <end position="155"/>
    </location>
</feature>
<proteinExistence type="predicted"/>
<feature type="transmembrane region" description="Helical" evidence="2">
    <location>
        <begin position="50"/>
        <end position="71"/>
    </location>
</feature>
<feature type="transmembrane region" description="Helical" evidence="2">
    <location>
        <begin position="83"/>
        <end position="103"/>
    </location>
</feature>
<dbReference type="AlphaFoldDB" id="A0A839S7I7"/>
<keyword evidence="2" id="KW-0472">Membrane</keyword>
<name>A0A839S7I7_9PSEU</name>
<keyword evidence="2" id="KW-0812">Transmembrane</keyword>
<evidence type="ECO:0000256" key="1">
    <source>
        <dbReference type="SAM" id="MobiDB-lite"/>
    </source>
</evidence>
<evidence type="ECO:0000256" key="2">
    <source>
        <dbReference type="SAM" id="Phobius"/>
    </source>
</evidence>
<evidence type="ECO:0000313" key="4">
    <source>
        <dbReference type="Proteomes" id="UP000550714"/>
    </source>
</evidence>
<keyword evidence="4" id="KW-1185">Reference proteome</keyword>
<keyword evidence="2" id="KW-1133">Transmembrane helix</keyword>
<evidence type="ECO:0008006" key="5">
    <source>
        <dbReference type="Google" id="ProtNLM"/>
    </source>
</evidence>